<evidence type="ECO:0000313" key="1">
    <source>
        <dbReference type="EMBL" id="RUS90447.1"/>
    </source>
</evidence>
<keyword evidence="2" id="KW-1185">Reference proteome</keyword>
<gene>
    <name evidence="1" type="ORF">EGW08_001788</name>
</gene>
<comment type="caution">
    <text evidence="1">The sequence shown here is derived from an EMBL/GenBank/DDBJ whole genome shotgun (WGS) entry which is preliminary data.</text>
</comment>
<dbReference type="OrthoDB" id="6123388at2759"/>
<sequence length="681" mass="75659">MAYRPLHTSALSLNFKFSTTNMRSDSRFGHALRKFYVAAIFATSLLQGILGCFPNDEVFKTSCLWTQSFDIDSHYRIDVCGHYGDAGKGSRMTFTPIRKGAIYQKEWHWDCVKATSIDQKEFSYLVKRGNSEETLGYQCVRFSPLTQNVVRQRLTSITKNMVNCNDAIYSLDSHVLVASGNLESKTCPLIGGYQVLMHLPYNAPSDRNCLENAATIKPHLQFGCAQTGSSRVLANLGAYCTPDALLNSYAMRGRAEVHLDCVESWQENTGTKEQSTNVLLRMDDSNSTFWCLHVQRVANPSHSAVSFADETLYKSFLTFDGRCGPHMNGDNSVPKPTTMFGHLAAFRPGNDSKCQEPSYLNGCESEKRKCQTSTDCPKSCGRCLEELPSSFCSIPAKFHGSWESFFFDQEDKTLISTNSIRTPKQGEFKCLNPDGTEGHDQGVFSLVQKGEHLTCMPHRSCVLLDTPAPGILTHRRFPPIRTDTGEIKSCSMTDEINRLSYRKDLPEVVTLVQPEKVEATACDQLTTKHLGMVNTGSSCRLTLHECQGSCHTFNVSLEADSCDNQTAEDLGLLTQHTCVAVLPVPDRWVVLTKSPQTEQYLCWVVLSTDIFLLSPGQCNGPQIESVMEDIGNVPNPLKMLKAIWPQEQKEPQKDRDGGVAIKASVTALVLTLAVTVFMTSL</sequence>
<evidence type="ECO:0000313" key="2">
    <source>
        <dbReference type="Proteomes" id="UP000271974"/>
    </source>
</evidence>
<reference evidence="1 2" key="1">
    <citation type="submission" date="2019-01" db="EMBL/GenBank/DDBJ databases">
        <title>A draft genome assembly of the solar-powered sea slug Elysia chlorotica.</title>
        <authorList>
            <person name="Cai H."/>
            <person name="Li Q."/>
            <person name="Fang X."/>
            <person name="Li J."/>
            <person name="Curtis N.E."/>
            <person name="Altenburger A."/>
            <person name="Shibata T."/>
            <person name="Feng M."/>
            <person name="Maeda T."/>
            <person name="Schwartz J.A."/>
            <person name="Shigenobu S."/>
            <person name="Lundholm N."/>
            <person name="Nishiyama T."/>
            <person name="Yang H."/>
            <person name="Hasebe M."/>
            <person name="Li S."/>
            <person name="Pierce S.K."/>
            <person name="Wang J."/>
        </authorList>
    </citation>
    <scope>NUCLEOTIDE SEQUENCE [LARGE SCALE GENOMIC DNA]</scope>
    <source>
        <strain evidence="1">EC2010</strain>
        <tissue evidence="1">Whole organism of an adult</tissue>
    </source>
</reference>
<dbReference type="AlphaFoldDB" id="A0A433U9F4"/>
<name>A0A433U9F4_ELYCH</name>
<accession>A0A433U9F4</accession>
<dbReference type="EMBL" id="RQTK01000032">
    <property type="protein sequence ID" value="RUS90447.1"/>
    <property type="molecule type" value="Genomic_DNA"/>
</dbReference>
<dbReference type="Proteomes" id="UP000271974">
    <property type="component" value="Unassembled WGS sequence"/>
</dbReference>
<organism evidence="1 2">
    <name type="scientific">Elysia chlorotica</name>
    <name type="common">Eastern emerald elysia</name>
    <name type="synonym">Sea slug</name>
    <dbReference type="NCBI Taxonomy" id="188477"/>
    <lineage>
        <taxon>Eukaryota</taxon>
        <taxon>Metazoa</taxon>
        <taxon>Spiralia</taxon>
        <taxon>Lophotrochozoa</taxon>
        <taxon>Mollusca</taxon>
        <taxon>Gastropoda</taxon>
        <taxon>Heterobranchia</taxon>
        <taxon>Euthyneura</taxon>
        <taxon>Panpulmonata</taxon>
        <taxon>Sacoglossa</taxon>
        <taxon>Placobranchoidea</taxon>
        <taxon>Plakobranchidae</taxon>
        <taxon>Elysia</taxon>
    </lineage>
</organism>
<proteinExistence type="predicted"/>
<protein>
    <submittedName>
        <fullName evidence="1">Uncharacterized protein</fullName>
    </submittedName>
</protein>